<keyword evidence="6" id="KW-0040">ANK repeat</keyword>
<evidence type="ECO:0000256" key="8">
    <source>
        <dbReference type="ARBA" id="ARBA00023136"/>
    </source>
</evidence>
<dbReference type="PhylomeDB" id="A7SB39"/>
<dbReference type="HOGENOM" id="CLU_880832_0_0_1"/>
<evidence type="ECO:0000259" key="12">
    <source>
        <dbReference type="Pfam" id="PF00520"/>
    </source>
</evidence>
<evidence type="ECO:0000256" key="1">
    <source>
        <dbReference type="ARBA" id="ARBA00004141"/>
    </source>
</evidence>
<name>A7SB39_NEMVE</name>
<evidence type="ECO:0000256" key="9">
    <source>
        <dbReference type="ARBA" id="ARBA00023180"/>
    </source>
</evidence>
<keyword evidence="8 11" id="KW-0472">Membrane</keyword>
<keyword evidence="4" id="KW-0677">Repeat</keyword>
<dbReference type="PANTHER" id="PTHR47143">
    <property type="entry name" value="TRANSIENT RECEPTOR POTENTIAL CATION CHANNEL PROTEIN PAINLESS"/>
    <property type="match status" value="1"/>
</dbReference>
<dbReference type="InterPro" id="IPR052076">
    <property type="entry name" value="TRP_cation_channel"/>
</dbReference>
<dbReference type="PANTHER" id="PTHR47143:SF1">
    <property type="entry name" value="ION_TRANS DOMAIN-CONTAINING PROTEIN"/>
    <property type="match status" value="1"/>
</dbReference>
<dbReference type="EMBL" id="DS469613">
    <property type="protein sequence ID" value="EDO39111.1"/>
    <property type="molecule type" value="Genomic_DNA"/>
</dbReference>
<keyword evidence="5 11" id="KW-1133">Transmembrane helix</keyword>
<evidence type="ECO:0000256" key="2">
    <source>
        <dbReference type="ARBA" id="ARBA00022448"/>
    </source>
</evidence>
<evidence type="ECO:0000313" key="14">
    <source>
        <dbReference type="Proteomes" id="UP000001593"/>
    </source>
</evidence>
<evidence type="ECO:0000256" key="10">
    <source>
        <dbReference type="ARBA" id="ARBA00023303"/>
    </source>
</evidence>
<feature type="transmembrane region" description="Helical" evidence="11">
    <location>
        <begin position="70"/>
        <end position="92"/>
    </location>
</feature>
<organism evidence="13 14">
    <name type="scientific">Nematostella vectensis</name>
    <name type="common">Starlet sea anemone</name>
    <dbReference type="NCBI Taxonomy" id="45351"/>
    <lineage>
        <taxon>Eukaryota</taxon>
        <taxon>Metazoa</taxon>
        <taxon>Cnidaria</taxon>
        <taxon>Anthozoa</taxon>
        <taxon>Hexacorallia</taxon>
        <taxon>Actiniaria</taxon>
        <taxon>Edwardsiidae</taxon>
        <taxon>Nematostella</taxon>
    </lineage>
</organism>
<evidence type="ECO:0000256" key="4">
    <source>
        <dbReference type="ARBA" id="ARBA00022737"/>
    </source>
</evidence>
<dbReference type="Gene3D" id="1.10.287.70">
    <property type="match status" value="1"/>
</dbReference>
<dbReference type="AlphaFoldDB" id="A7SB39"/>
<reference evidence="13 14" key="1">
    <citation type="journal article" date="2007" name="Science">
        <title>Sea anemone genome reveals ancestral eumetazoan gene repertoire and genomic organization.</title>
        <authorList>
            <person name="Putnam N.H."/>
            <person name="Srivastava M."/>
            <person name="Hellsten U."/>
            <person name="Dirks B."/>
            <person name="Chapman J."/>
            <person name="Salamov A."/>
            <person name="Terry A."/>
            <person name="Shapiro H."/>
            <person name="Lindquist E."/>
            <person name="Kapitonov V.V."/>
            <person name="Jurka J."/>
            <person name="Genikhovich G."/>
            <person name="Grigoriev I.V."/>
            <person name="Lucas S.M."/>
            <person name="Steele R.E."/>
            <person name="Finnerty J.R."/>
            <person name="Technau U."/>
            <person name="Martindale M.Q."/>
            <person name="Rokhsar D.S."/>
        </authorList>
    </citation>
    <scope>NUCLEOTIDE SEQUENCE [LARGE SCALE GENOMIC DNA]</scope>
    <source>
        <strain evidence="14">CH2 X CH6</strain>
    </source>
</reference>
<comment type="subcellular location">
    <subcellularLocation>
        <location evidence="1">Membrane</location>
        <topology evidence="1">Multi-pass membrane protein</topology>
    </subcellularLocation>
</comment>
<protein>
    <recommendedName>
        <fullName evidence="12">Ion transport domain-containing protein</fullName>
    </recommendedName>
</protein>
<dbReference type="InParanoid" id="A7SB39"/>
<keyword evidence="2" id="KW-0813">Transport</keyword>
<keyword evidence="14" id="KW-1185">Reference proteome</keyword>
<feature type="transmembrane region" description="Helical" evidence="11">
    <location>
        <begin position="30"/>
        <end position="50"/>
    </location>
</feature>
<dbReference type="Proteomes" id="UP000001593">
    <property type="component" value="Unassembled WGS sequence"/>
</dbReference>
<evidence type="ECO:0000256" key="6">
    <source>
        <dbReference type="ARBA" id="ARBA00023043"/>
    </source>
</evidence>
<keyword evidence="7" id="KW-0406">Ion transport</keyword>
<feature type="transmembrane region" description="Helical" evidence="11">
    <location>
        <begin position="141"/>
        <end position="166"/>
    </location>
</feature>
<dbReference type="InterPro" id="IPR005821">
    <property type="entry name" value="Ion_trans_dom"/>
</dbReference>
<dbReference type="eggNOG" id="KOG0510">
    <property type="taxonomic scope" value="Eukaryota"/>
</dbReference>
<dbReference type="GO" id="GO:0005216">
    <property type="term" value="F:monoatomic ion channel activity"/>
    <property type="evidence" value="ECO:0007669"/>
    <property type="project" value="InterPro"/>
</dbReference>
<accession>A7SB39</accession>
<keyword evidence="9" id="KW-0325">Glycoprotein</keyword>
<dbReference type="Pfam" id="PF00520">
    <property type="entry name" value="Ion_trans"/>
    <property type="match status" value="1"/>
</dbReference>
<keyword evidence="3 11" id="KW-0812">Transmembrane</keyword>
<dbReference type="GO" id="GO:0022857">
    <property type="term" value="F:transmembrane transporter activity"/>
    <property type="evidence" value="ECO:0000318"/>
    <property type="project" value="GO_Central"/>
</dbReference>
<evidence type="ECO:0000256" key="5">
    <source>
        <dbReference type="ARBA" id="ARBA00022989"/>
    </source>
</evidence>
<feature type="domain" description="Ion transport" evidence="12">
    <location>
        <begin position="9"/>
        <end position="177"/>
    </location>
</feature>
<dbReference type="GO" id="GO:1902495">
    <property type="term" value="C:transmembrane transporter complex"/>
    <property type="evidence" value="ECO:0000318"/>
    <property type="project" value="GO_Central"/>
</dbReference>
<proteinExistence type="predicted"/>
<evidence type="ECO:0000256" key="7">
    <source>
        <dbReference type="ARBA" id="ARBA00023065"/>
    </source>
</evidence>
<gene>
    <name evidence="13" type="ORF">NEMVEDRAFT_v1g209554</name>
</gene>
<keyword evidence="10" id="KW-0407">Ion channel</keyword>
<sequence>MANGFQVSTFVCTLIMLFPLEKNKFLVTELSWSAGMIGLLLAYLTFLLYLQTLFSTGIYVTMLFEVLKSLLKVLAMFSVLILGFALIFVLLMNGAEPFNLFLPSIFKVVVMTIGEIEYSRYFVDEVSLWSSRTKHLEHRELIAQCIFVCFCLLMPIALMNLLIGLAVGDIESVQEHAEMKMMATEIRASLAVGIKIWGTRLLSKRRRRRLLSAYTSTIATKTKAKITVTTTAAPTTATTTATATKAITVKAKTTTAKTTIATTTRKPRIETVFEFEEKIPLVIRRRFYKPSMTIFPNKPRRFTRWVQEALQGKKEN</sequence>
<evidence type="ECO:0000256" key="11">
    <source>
        <dbReference type="SAM" id="Phobius"/>
    </source>
</evidence>
<dbReference type="GO" id="GO:0034220">
    <property type="term" value="P:monoatomic ion transmembrane transport"/>
    <property type="evidence" value="ECO:0000318"/>
    <property type="project" value="GO_Central"/>
</dbReference>
<evidence type="ECO:0000313" key="13">
    <source>
        <dbReference type="EMBL" id="EDO39111.1"/>
    </source>
</evidence>
<evidence type="ECO:0000256" key="3">
    <source>
        <dbReference type="ARBA" id="ARBA00022692"/>
    </source>
</evidence>
<feature type="transmembrane region" description="Helical" evidence="11">
    <location>
        <begin position="186"/>
        <end position="203"/>
    </location>
</feature>